<reference evidence="8" key="1">
    <citation type="submission" date="2018-10" db="EMBL/GenBank/DDBJ databases">
        <title>FDA dAtabase for Regulatory Grade micrObial Sequences (FDA-ARGOS): Supporting development and validation of Infectious Disease Dx tests.</title>
        <authorList>
            <person name="Minogue T."/>
            <person name="Wolcott M."/>
            <person name="Wasieloski L."/>
            <person name="Aguilar W."/>
            <person name="Moore D."/>
            <person name="Tallon L."/>
            <person name="Sadzewicz L."/>
            <person name="Sengamalay N."/>
            <person name="Ott S."/>
            <person name="Godinez A."/>
            <person name="Nagaraj S."/>
            <person name="Vavikolanu K."/>
            <person name="Vyas G."/>
            <person name="Nadendla S."/>
            <person name="George J."/>
            <person name="Sichtig H."/>
        </authorList>
    </citation>
    <scope>NUCLEOTIDE SEQUENCE [LARGE SCALE GENOMIC DNA]</scope>
    <source>
        <strain evidence="8">FDAARGOS_343</strain>
    </source>
</reference>
<evidence type="ECO:0000313" key="8">
    <source>
        <dbReference type="Proteomes" id="UP000319837"/>
    </source>
</evidence>
<name>A0A553SIK7_NIACI</name>
<dbReference type="NCBIfam" id="NF041548">
    <property type="entry name" value="PssE"/>
    <property type="match status" value="1"/>
</dbReference>
<evidence type="ECO:0000256" key="3">
    <source>
        <dbReference type="ARBA" id="ARBA00022676"/>
    </source>
</evidence>
<proteinExistence type="inferred from homology"/>
<dbReference type="InterPro" id="IPR048097">
    <property type="entry name" value="Cps14G-like"/>
</dbReference>
<dbReference type="Gene3D" id="3.40.50.2000">
    <property type="entry name" value="Glycogen Phosphorylase B"/>
    <property type="match status" value="1"/>
</dbReference>
<evidence type="ECO:0000259" key="6">
    <source>
        <dbReference type="Pfam" id="PF04101"/>
    </source>
</evidence>
<sequence>MIFVTVGTQKFQFNRLFKELDKLKEEYEIKEEIIAQIGVSDYVPANYNYVKFVDGDTINRYMETCSLLITHSGTSSIIQGLRLNKKVLVVPRLAEFGEHVDNHQVEIAKTFEDAGYVEVVNDISNLGDKLQILEEKEYEEFSSDNTELLSSVREFIGIF</sequence>
<dbReference type="RefSeq" id="WP_185765224.1">
    <property type="nucleotide sequence ID" value="NZ_RIBP01000004.1"/>
</dbReference>
<evidence type="ECO:0000256" key="5">
    <source>
        <dbReference type="ARBA" id="ARBA00022824"/>
    </source>
</evidence>
<dbReference type="PANTHER" id="PTHR12867">
    <property type="entry name" value="GLYCOSYL TRANSFERASE-RELATED"/>
    <property type="match status" value="1"/>
</dbReference>
<dbReference type="GO" id="GO:0016758">
    <property type="term" value="F:hexosyltransferase activity"/>
    <property type="evidence" value="ECO:0007669"/>
    <property type="project" value="InterPro"/>
</dbReference>
<evidence type="ECO:0000256" key="2">
    <source>
        <dbReference type="ARBA" id="ARBA00006962"/>
    </source>
</evidence>
<dbReference type="Proteomes" id="UP000319837">
    <property type="component" value="Unassembled WGS sequence"/>
</dbReference>
<comment type="similarity">
    <text evidence="2">Belongs to the glycosyltransferase 28 family.</text>
</comment>
<organism evidence="7 8">
    <name type="scientific">Niallia circulans</name>
    <name type="common">Bacillus circulans</name>
    <dbReference type="NCBI Taxonomy" id="1397"/>
    <lineage>
        <taxon>Bacteria</taxon>
        <taxon>Bacillati</taxon>
        <taxon>Bacillota</taxon>
        <taxon>Bacilli</taxon>
        <taxon>Bacillales</taxon>
        <taxon>Bacillaceae</taxon>
        <taxon>Niallia</taxon>
    </lineage>
</organism>
<dbReference type="EMBL" id="RIBP01000004">
    <property type="protein sequence ID" value="TRZ36827.1"/>
    <property type="molecule type" value="Genomic_DNA"/>
</dbReference>
<feature type="domain" description="Glycosyl transferase family 28 C-terminal" evidence="6">
    <location>
        <begin position="1"/>
        <end position="143"/>
    </location>
</feature>
<dbReference type="InterPro" id="IPR039042">
    <property type="entry name" value="Alg13-like"/>
</dbReference>
<keyword evidence="4 7" id="KW-0808">Transferase</keyword>
<comment type="caution">
    <text evidence="7">The sequence shown here is derived from an EMBL/GenBank/DDBJ whole genome shotgun (WGS) entry which is preliminary data.</text>
</comment>
<evidence type="ECO:0000256" key="1">
    <source>
        <dbReference type="ARBA" id="ARBA00004240"/>
    </source>
</evidence>
<evidence type="ECO:0000313" key="7">
    <source>
        <dbReference type="EMBL" id="TRZ36827.1"/>
    </source>
</evidence>
<gene>
    <name evidence="7" type="ORF">CEQ21_15060</name>
</gene>
<comment type="subcellular location">
    <subcellularLocation>
        <location evidence="1">Endoplasmic reticulum</location>
    </subcellularLocation>
</comment>
<dbReference type="Pfam" id="PF04101">
    <property type="entry name" value="Glyco_tran_28_C"/>
    <property type="match status" value="1"/>
</dbReference>
<protein>
    <submittedName>
        <fullName evidence="7">Glycosyltransferase family 28</fullName>
    </submittedName>
</protein>
<accession>A0A553SIK7</accession>
<keyword evidence="3" id="KW-0328">Glycosyltransferase</keyword>
<dbReference type="InterPro" id="IPR007235">
    <property type="entry name" value="Glyco_trans_28_C"/>
</dbReference>
<keyword evidence="5" id="KW-0256">Endoplasmic reticulum</keyword>
<dbReference type="AlphaFoldDB" id="A0A553SIK7"/>
<dbReference type="PANTHER" id="PTHR12867:SF6">
    <property type="entry name" value="N-ACETYLGLUCOSAMINYLDIPHOSPHODOLICHOL N-ACETYLGLUCOSAMINYLTRANSFERASE"/>
    <property type="match status" value="1"/>
</dbReference>
<dbReference type="GO" id="GO:0006488">
    <property type="term" value="P:dolichol-linked oligosaccharide biosynthetic process"/>
    <property type="evidence" value="ECO:0007669"/>
    <property type="project" value="InterPro"/>
</dbReference>
<evidence type="ECO:0000256" key="4">
    <source>
        <dbReference type="ARBA" id="ARBA00022679"/>
    </source>
</evidence>
<dbReference type="SUPFAM" id="SSF53756">
    <property type="entry name" value="UDP-Glycosyltransferase/glycogen phosphorylase"/>
    <property type="match status" value="1"/>
</dbReference>